<dbReference type="Proteomes" id="UP000824120">
    <property type="component" value="Chromosome 1"/>
</dbReference>
<keyword evidence="2" id="KW-1185">Reference proteome</keyword>
<dbReference type="EMBL" id="JACXVP010000001">
    <property type="protein sequence ID" value="KAG5630941.1"/>
    <property type="molecule type" value="Genomic_DNA"/>
</dbReference>
<proteinExistence type="predicted"/>
<reference evidence="1 2" key="1">
    <citation type="submission" date="2020-09" db="EMBL/GenBank/DDBJ databases">
        <title>De no assembly of potato wild relative species, Solanum commersonii.</title>
        <authorList>
            <person name="Cho K."/>
        </authorList>
    </citation>
    <scope>NUCLEOTIDE SEQUENCE [LARGE SCALE GENOMIC DNA]</scope>
    <source>
        <strain evidence="1">LZ3.2</strain>
        <tissue evidence="1">Leaf</tissue>
    </source>
</reference>
<organism evidence="1 2">
    <name type="scientific">Solanum commersonii</name>
    <name type="common">Commerson's wild potato</name>
    <name type="synonym">Commerson's nightshade</name>
    <dbReference type="NCBI Taxonomy" id="4109"/>
    <lineage>
        <taxon>Eukaryota</taxon>
        <taxon>Viridiplantae</taxon>
        <taxon>Streptophyta</taxon>
        <taxon>Embryophyta</taxon>
        <taxon>Tracheophyta</taxon>
        <taxon>Spermatophyta</taxon>
        <taxon>Magnoliopsida</taxon>
        <taxon>eudicotyledons</taxon>
        <taxon>Gunneridae</taxon>
        <taxon>Pentapetalae</taxon>
        <taxon>asterids</taxon>
        <taxon>lamiids</taxon>
        <taxon>Solanales</taxon>
        <taxon>Solanaceae</taxon>
        <taxon>Solanoideae</taxon>
        <taxon>Solaneae</taxon>
        <taxon>Solanum</taxon>
    </lineage>
</organism>
<evidence type="ECO:0000313" key="2">
    <source>
        <dbReference type="Proteomes" id="UP000824120"/>
    </source>
</evidence>
<protein>
    <submittedName>
        <fullName evidence="1">Uncharacterized protein</fullName>
    </submittedName>
</protein>
<accession>A0A9J6B2G0</accession>
<sequence length="261" mass="29917">MKSLELDEEVHDKICSFLCTSCSESDYKSDAGYEEDIDLLESSHSNQHENINACRCRGDICSCESDEFFKLQSQFEDLNINTITSDNVIEFLKELTDNNLCEKIIQLAVNNSAMNNRLAKQHVIIRDSTFADLKGEIENLKNDIKSIKHNQMIYDYRLTQIETATSKGKSIDEDNTLYHPIILGTPFINAIYPFTSIIAKGFFATYKDQNISYIFIIDSIARDIIALINIKQKHIDCLRLELFSMNIFDTLKSTKVPKKLN</sequence>
<dbReference type="AlphaFoldDB" id="A0A9J6B2G0"/>
<name>A0A9J6B2G0_SOLCO</name>
<comment type="caution">
    <text evidence="1">The sequence shown here is derived from an EMBL/GenBank/DDBJ whole genome shotgun (WGS) entry which is preliminary data.</text>
</comment>
<dbReference type="OrthoDB" id="1832382at2759"/>
<gene>
    <name evidence="1" type="ORF">H5410_002658</name>
</gene>
<evidence type="ECO:0000313" key="1">
    <source>
        <dbReference type="EMBL" id="KAG5630941.1"/>
    </source>
</evidence>